<organism evidence="2 3">
    <name type="scientific">Micromonospora arida</name>
    <dbReference type="NCBI Taxonomy" id="2203715"/>
    <lineage>
        <taxon>Bacteria</taxon>
        <taxon>Bacillati</taxon>
        <taxon>Actinomycetota</taxon>
        <taxon>Actinomycetes</taxon>
        <taxon>Micromonosporales</taxon>
        <taxon>Micromonosporaceae</taxon>
        <taxon>Micromonospora</taxon>
    </lineage>
</organism>
<feature type="transmembrane region" description="Helical" evidence="1">
    <location>
        <begin position="127"/>
        <end position="145"/>
    </location>
</feature>
<dbReference type="Proteomes" id="UP000266889">
    <property type="component" value="Unassembled WGS sequence"/>
</dbReference>
<keyword evidence="1" id="KW-0472">Membrane</keyword>
<dbReference type="OrthoDB" id="3380414at2"/>
<keyword evidence="1" id="KW-0812">Transmembrane</keyword>
<feature type="transmembrane region" description="Helical" evidence="1">
    <location>
        <begin position="45"/>
        <end position="64"/>
    </location>
</feature>
<feature type="transmembrane region" description="Helical" evidence="1">
    <location>
        <begin position="152"/>
        <end position="171"/>
    </location>
</feature>
<feature type="transmembrane region" description="Helical" evidence="1">
    <location>
        <begin position="76"/>
        <end position="97"/>
    </location>
</feature>
<accession>A0A3N9XKQ4</accession>
<proteinExistence type="predicted"/>
<reference evidence="2 3" key="1">
    <citation type="submission" date="2018-05" db="EMBL/GenBank/DDBJ databases">
        <title>Micromonospora from Atacama Desert.</title>
        <authorList>
            <person name="Carro L."/>
            <person name="Goodfellow M."/>
            <person name="Klenk H.-P."/>
        </authorList>
    </citation>
    <scope>NUCLEOTIDE SEQUENCE [LARGE SCALE GENOMIC DNA]</scope>
    <source>
        <strain evidence="2 3">LB32</strain>
    </source>
</reference>
<evidence type="ECO:0000256" key="1">
    <source>
        <dbReference type="SAM" id="Phobius"/>
    </source>
</evidence>
<keyword evidence="3" id="KW-1185">Reference proteome</keyword>
<gene>
    <name evidence="2" type="ORF">DLJ58_03270</name>
</gene>
<feature type="transmembrane region" description="Helical" evidence="1">
    <location>
        <begin position="15"/>
        <end position="33"/>
    </location>
</feature>
<protein>
    <submittedName>
        <fullName evidence="2">Uncharacterized protein</fullName>
    </submittedName>
</protein>
<name>A0A3N9XKQ4_9ACTN</name>
<keyword evidence="1" id="KW-1133">Transmembrane helix</keyword>
<comment type="caution">
    <text evidence="2">The sequence shown here is derived from an EMBL/GenBank/DDBJ whole genome shotgun (WGS) entry which is preliminary data.</text>
</comment>
<evidence type="ECO:0000313" key="2">
    <source>
        <dbReference type="EMBL" id="RQX13560.1"/>
    </source>
</evidence>
<feature type="transmembrane region" description="Helical" evidence="1">
    <location>
        <begin position="104"/>
        <end position="121"/>
    </location>
</feature>
<dbReference type="RefSeq" id="WP_124853784.1">
    <property type="nucleotide sequence ID" value="NZ_QGSY01000087.1"/>
</dbReference>
<evidence type="ECO:0000313" key="3">
    <source>
        <dbReference type="Proteomes" id="UP000266889"/>
    </source>
</evidence>
<dbReference type="AlphaFoldDB" id="A0A3N9XKQ4"/>
<sequence>MNGSDYTVVLALEDFVPTGLALVGFWILAGVTARVVPRVGPVARVSAVLIGLGGLAKSTWKLLLAGFSIDLPWLEAALFPLMAVGAVGLVWGLASALRGRSVPWWPFAAVLAVTAGVAAAYAIFAPIFALATTGVTAISVLAAVIAGRRRAWGAVALYVSGLACVLLLVPLRNHPDHETLVMQWVEQGTNTLGQAALLAAAWLTARARTLAPASPHPTPAQEGAVRS</sequence>
<dbReference type="EMBL" id="QGSY01000087">
    <property type="protein sequence ID" value="RQX13560.1"/>
    <property type="molecule type" value="Genomic_DNA"/>
</dbReference>